<keyword evidence="10 14" id="KW-0460">Magnesium</keyword>
<dbReference type="Gene3D" id="1.10.189.10">
    <property type="entry name" value="Pyruvate Phosphate Dikinase, domain 2"/>
    <property type="match status" value="1"/>
</dbReference>
<sequence>MATATETKWVYLFSEGSKDMRDLLGGKGAGVAEMTRAGMPVPPGFTITTEACRAYYSGGRQMPEGLWQQAEAALAQVEEQTGKRLGDPRNPLLVSVRSGAKFSMPGMMDTVLNLGLNAQTLEGLQALTGDERFALDAYRRFVQMFGKIVKDIDGDLFEEALTEAKEKAGVRSDPELSPAQLRELVAAFKDIFRKETGEEFPDDPKQQLRAAVEAVFASWNTPRAVAYRRVEKIPDDLGTAVNVQMMAFGNMGEGSGTGVAFTRNPITGEKELYGDFLSNAQGEDVVAGIRDTEPISALRQHMPEVYAEFEDYAQKLERHYRDVQDLEFTIERGKLYMLQTRNAKRTGDAAVNIAVEMVKEGVISEKEAVARVEPRQLEQLLHPRVDPNAKASPIGKGVPASPGAATGQAVFDADTAEAWGKEGRAVILVRVDTNPNDVHGMIAAKGILTSTGGTASHAALVARGMGRPCIVGANAIDVDLRKREFTANGTTVQQGEEITIDGTTGNVYEGKVPTIEPRPSENFQTLLGWADQIRQLEVWANADYPRDALKARENGAQGIGLCRTEHMFMEEDRLPVVQAMILAENTEDRERELARLLPFQRGDFEGILEAMQGLPVVIRLIDPPLHEFLPNYEDLVAQTTELRVTGKDPDRLQQLEKLMARVEQLREANPMLGLRGVRLSILYPEITRMQVRAIMEAACTLRQKGVDARPEIMIPLVGTLAELSVVKAELEPLAKAVQDERGVEVPYKFGTMIELPRAALVAGEIAREAKFFSFGTNDLTQTTFGYSRDDAEGKFIVRYLELKILKANPFETIDPDGVGRLMGWAVQEGRATRPDLEVGICGEHGGDPESIRLCHNLGLDYVSCSPYRVPVARLAAAQAVVTEGSTTK</sequence>
<dbReference type="Pfam" id="PF01326">
    <property type="entry name" value="PPDK_N"/>
    <property type="match status" value="3"/>
</dbReference>
<dbReference type="InterPro" id="IPR010121">
    <property type="entry name" value="Pyruvate_phosphate_dikinase"/>
</dbReference>
<feature type="binding site" evidence="14">
    <location>
        <position position="778"/>
    </location>
    <ligand>
        <name>Mg(2+)</name>
        <dbReference type="ChEBI" id="CHEBI:18420"/>
    </ligand>
</feature>
<keyword evidence="9" id="KW-0067">ATP-binding</keyword>
<dbReference type="NCBIfam" id="NF004531">
    <property type="entry name" value="PRK05878.1"/>
    <property type="match status" value="1"/>
</dbReference>
<evidence type="ECO:0000256" key="1">
    <source>
        <dbReference type="ARBA" id="ARBA00001946"/>
    </source>
</evidence>
<comment type="catalytic activity">
    <reaction evidence="11">
        <text>pyruvate + phosphate + ATP = phosphoenolpyruvate + AMP + diphosphate + H(+)</text>
        <dbReference type="Rhea" id="RHEA:10756"/>
        <dbReference type="ChEBI" id="CHEBI:15361"/>
        <dbReference type="ChEBI" id="CHEBI:15378"/>
        <dbReference type="ChEBI" id="CHEBI:30616"/>
        <dbReference type="ChEBI" id="CHEBI:33019"/>
        <dbReference type="ChEBI" id="CHEBI:43474"/>
        <dbReference type="ChEBI" id="CHEBI:58702"/>
        <dbReference type="ChEBI" id="CHEBI:456215"/>
        <dbReference type="EC" id="2.7.9.1"/>
    </reaction>
</comment>
<comment type="cofactor">
    <cofactor evidence="1 11 14">
        <name>Mg(2+)</name>
        <dbReference type="ChEBI" id="CHEBI:18420"/>
    </cofactor>
</comment>
<keyword evidence="6 14" id="KW-0479">Metal-binding</keyword>
<evidence type="ECO:0000256" key="7">
    <source>
        <dbReference type="ARBA" id="ARBA00022741"/>
    </source>
</evidence>
<dbReference type="Proteomes" id="UP000612893">
    <property type="component" value="Unassembled WGS sequence"/>
</dbReference>
<feature type="binding site" evidence="13">
    <location>
        <position position="778"/>
    </location>
    <ligand>
        <name>substrate</name>
    </ligand>
</feature>
<evidence type="ECO:0000313" key="19">
    <source>
        <dbReference type="EMBL" id="MBJ7599942.1"/>
    </source>
</evidence>
<dbReference type="InterPro" id="IPR040442">
    <property type="entry name" value="Pyrv_kinase-like_dom_sf"/>
</dbReference>
<dbReference type="PANTHER" id="PTHR22931">
    <property type="entry name" value="PHOSPHOENOLPYRUVATE DIKINASE-RELATED"/>
    <property type="match status" value="1"/>
</dbReference>
<feature type="domain" description="Pyruvate phosphate dikinase AMP/ATP-binding" evidence="17">
    <location>
        <begin position="308"/>
        <end position="360"/>
    </location>
</feature>
<dbReference type="AlphaFoldDB" id="A0A934KA03"/>
<dbReference type="PROSITE" id="PS00742">
    <property type="entry name" value="PEP_ENZYMES_2"/>
    <property type="match status" value="1"/>
</dbReference>
<dbReference type="GO" id="GO:0046872">
    <property type="term" value="F:metal ion binding"/>
    <property type="evidence" value="ECO:0007669"/>
    <property type="project" value="UniProtKB-UniRule"/>
</dbReference>
<feature type="binding site" evidence="13">
    <location>
        <position position="754"/>
    </location>
    <ligand>
        <name>substrate</name>
    </ligand>
</feature>
<feature type="binding site" evidence="13">
    <location>
        <position position="619"/>
    </location>
    <ligand>
        <name>substrate</name>
    </ligand>
</feature>
<dbReference type="SUPFAM" id="SSF52009">
    <property type="entry name" value="Phosphohistidine domain"/>
    <property type="match status" value="1"/>
</dbReference>
<organism evidence="19 20">
    <name type="scientific">Candidatus Nephthysia bennettiae</name>
    <dbReference type="NCBI Taxonomy" id="3127016"/>
    <lineage>
        <taxon>Bacteria</taxon>
        <taxon>Bacillati</taxon>
        <taxon>Candidatus Dormiibacterota</taxon>
        <taxon>Candidatus Dormibacteria</taxon>
        <taxon>Candidatus Dormibacterales</taxon>
        <taxon>Candidatus Dormibacteraceae</taxon>
        <taxon>Candidatus Nephthysia</taxon>
    </lineage>
</organism>
<evidence type="ECO:0000256" key="13">
    <source>
        <dbReference type="PIRSR" id="PIRSR000853-2"/>
    </source>
</evidence>
<evidence type="ECO:0000256" key="6">
    <source>
        <dbReference type="ARBA" id="ARBA00022723"/>
    </source>
</evidence>
<feature type="domain" description="PEP-utilising enzyme C-terminal" evidence="18">
    <location>
        <begin position="521"/>
        <end position="879"/>
    </location>
</feature>
<evidence type="ECO:0000256" key="5">
    <source>
        <dbReference type="ARBA" id="ARBA00022679"/>
    </source>
</evidence>
<keyword evidence="20" id="KW-1185">Reference proteome</keyword>
<accession>A0A934KA03</accession>
<evidence type="ECO:0000256" key="15">
    <source>
        <dbReference type="SAM" id="MobiDB-lite"/>
    </source>
</evidence>
<evidence type="ECO:0000259" key="16">
    <source>
        <dbReference type="Pfam" id="PF00391"/>
    </source>
</evidence>
<dbReference type="Pfam" id="PF02896">
    <property type="entry name" value="PEP-utilizers_C"/>
    <property type="match status" value="1"/>
</dbReference>
<dbReference type="SUPFAM" id="SSF51621">
    <property type="entry name" value="Phosphoenolpyruvate/pyruvate domain"/>
    <property type="match status" value="1"/>
</dbReference>
<evidence type="ECO:0000259" key="17">
    <source>
        <dbReference type="Pfam" id="PF01326"/>
    </source>
</evidence>
<feature type="binding site" evidence="13">
    <location>
        <position position="775"/>
    </location>
    <ligand>
        <name>substrate</name>
    </ligand>
</feature>
<comment type="similarity">
    <text evidence="2 11">Belongs to the PEP-utilizing enzyme family.</text>
</comment>
<keyword evidence="8" id="KW-0418">Kinase</keyword>
<feature type="binding site" evidence="13">
    <location>
        <position position="776"/>
    </location>
    <ligand>
        <name>substrate</name>
    </ligand>
</feature>
<dbReference type="EMBL" id="JAEKNR010000178">
    <property type="protein sequence ID" value="MBJ7599942.1"/>
    <property type="molecule type" value="Genomic_DNA"/>
</dbReference>
<evidence type="ECO:0000256" key="4">
    <source>
        <dbReference type="ARBA" id="ARBA00020138"/>
    </source>
</evidence>
<dbReference type="InterPro" id="IPR015813">
    <property type="entry name" value="Pyrv/PenolPyrv_kinase-like_dom"/>
</dbReference>
<dbReference type="InterPro" id="IPR000121">
    <property type="entry name" value="PEP_util_C"/>
</dbReference>
<reference evidence="19" key="1">
    <citation type="submission" date="2020-10" db="EMBL/GenBank/DDBJ databases">
        <title>Ca. Dormibacterota MAGs.</title>
        <authorList>
            <person name="Montgomery K."/>
        </authorList>
    </citation>
    <scope>NUCLEOTIDE SEQUENCE [LARGE SCALE GENOMIC DNA]</scope>
    <source>
        <strain evidence="19">SC8812_S17_10</strain>
    </source>
</reference>
<feature type="binding site" evidence="13">
    <location>
        <position position="563"/>
    </location>
    <ligand>
        <name>substrate</name>
    </ligand>
</feature>
<evidence type="ECO:0000256" key="9">
    <source>
        <dbReference type="ARBA" id="ARBA00022840"/>
    </source>
</evidence>
<dbReference type="PIRSF" id="PIRSF000853">
    <property type="entry name" value="PPDK"/>
    <property type="match status" value="1"/>
</dbReference>
<feature type="binding site" evidence="13">
    <location>
        <position position="777"/>
    </location>
    <ligand>
        <name>substrate</name>
    </ligand>
</feature>
<feature type="binding site" evidence="14">
    <location>
        <position position="754"/>
    </location>
    <ligand>
        <name>Mg(2+)</name>
        <dbReference type="ChEBI" id="CHEBI:18420"/>
    </ligand>
</feature>
<dbReference type="GO" id="GO:0005524">
    <property type="term" value="F:ATP binding"/>
    <property type="evidence" value="ECO:0007669"/>
    <property type="project" value="UniProtKB-UniRule"/>
</dbReference>
<dbReference type="Gene3D" id="3.50.30.10">
    <property type="entry name" value="Phosphohistidine domain"/>
    <property type="match status" value="1"/>
</dbReference>
<dbReference type="EC" id="2.7.9.1" evidence="3 11"/>
<dbReference type="InterPro" id="IPR023151">
    <property type="entry name" value="PEP_util_CS"/>
</dbReference>
<feature type="domain" description="Pyruvate phosphate dikinase AMP/ATP-binding" evidence="17">
    <location>
        <begin position="22"/>
        <end position="57"/>
    </location>
</feature>
<dbReference type="RefSeq" id="WP_338203600.1">
    <property type="nucleotide sequence ID" value="NZ_JAEKNR010000178.1"/>
</dbReference>
<evidence type="ECO:0000256" key="14">
    <source>
        <dbReference type="PIRSR" id="PIRSR000853-3"/>
    </source>
</evidence>
<dbReference type="GO" id="GO:0050242">
    <property type="term" value="F:pyruvate, phosphate dikinase activity"/>
    <property type="evidence" value="ECO:0007669"/>
    <property type="project" value="UniProtKB-UniRule"/>
</dbReference>
<evidence type="ECO:0000256" key="12">
    <source>
        <dbReference type="PIRSR" id="PIRSR000853-1"/>
    </source>
</evidence>
<dbReference type="InterPro" id="IPR013815">
    <property type="entry name" value="ATP_grasp_subdomain_1"/>
</dbReference>
<evidence type="ECO:0000313" key="20">
    <source>
        <dbReference type="Proteomes" id="UP000612893"/>
    </source>
</evidence>
<dbReference type="NCBIfam" id="TIGR01828">
    <property type="entry name" value="pyru_phos_dikin"/>
    <property type="match status" value="1"/>
</dbReference>
<dbReference type="SUPFAM" id="SSF56059">
    <property type="entry name" value="Glutathione synthetase ATP-binding domain-like"/>
    <property type="match status" value="1"/>
</dbReference>
<dbReference type="Gene3D" id="3.30.1490.20">
    <property type="entry name" value="ATP-grasp fold, A domain"/>
    <property type="match status" value="1"/>
</dbReference>
<feature type="active site" description="Tele-phosphohistidine intermediate" evidence="12">
    <location>
        <position position="457"/>
    </location>
</feature>
<feature type="active site" description="Proton donor" evidence="12">
    <location>
        <position position="841"/>
    </location>
</feature>
<evidence type="ECO:0000256" key="3">
    <source>
        <dbReference type="ARBA" id="ARBA00011994"/>
    </source>
</evidence>
<dbReference type="Gene3D" id="3.30.470.20">
    <property type="entry name" value="ATP-grasp fold, B domain"/>
    <property type="match status" value="1"/>
</dbReference>
<dbReference type="Gene3D" id="3.20.20.60">
    <property type="entry name" value="Phosphoenolpyruvate-binding domains"/>
    <property type="match status" value="1"/>
</dbReference>
<feature type="domain" description="PEP-utilising enzyme mobile" evidence="16">
    <location>
        <begin position="426"/>
        <end position="505"/>
    </location>
</feature>
<proteinExistence type="inferred from homology"/>
<feature type="region of interest" description="Disordered" evidence="15">
    <location>
        <begin position="386"/>
        <end position="406"/>
    </location>
</feature>
<keyword evidence="19" id="KW-0670">Pyruvate</keyword>
<dbReference type="PANTHER" id="PTHR22931:SF9">
    <property type="entry name" value="PYRUVATE, PHOSPHATE DIKINASE 1, CHLOROPLASTIC"/>
    <property type="match status" value="1"/>
</dbReference>
<dbReference type="InterPro" id="IPR008279">
    <property type="entry name" value="PEP-util_enz_mobile_dom"/>
</dbReference>
<feature type="domain" description="Pyruvate phosphate dikinase AMP/ATP-binding" evidence="17">
    <location>
        <begin position="69"/>
        <end position="293"/>
    </location>
</feature>
<protein>
    <recommendedName>
        <fullName evidence="4 11">Pyruvate, phosphate dikinase</fullName>
        <ecNumber evidence="3 11">2.7.9.1</ecNumber>
    </recommendedName>
</protein>
<evidence type="ECO:0000256" key="2">
    <source>
        <dbReference type="ARBA" id="ARBA00007837"/>
    </source>
</evidence>
<comment type="caution">
    <text evidence="19">The sequence shown here is derived from an EMBL/GenBank/DDBJ whole genome shotgun (WGS) entry which is preliminary data.</text>
</comment>
<dbReference type="Gene3D" id="1.20.80.30">
    <property type="match status" value="1"/>
</dbReference>
<evidence type="ECO:0000256" key="10">
    <source>
        <dbReference type="ARBA" id="ARBA00022842"/>
    </source>
</evidence>
<keyword evidence="5 19" id="KW-0808">Transferase</keyword>
<dbReference type="Pfam" id="PF00391">
    <property type="entry name" value="PEP-utilizers"/>
    <property type="match status" value="1"/>
</dbReference>
<evidence type="ECO:0000256" key="11">
    <source>
        <dbReference type="PIRNR" id="PIRNR000853"/>
    </source>
</evidence>
<dbReference type="InterPro" id="IPR002192">
    <property type="entry name" value="PPDK_AMP/ATP-bd"/>
</dbReference>
<name>A0A934KA03_9BACT</name>
<dbReference type="GO" id="GO:0016301">
    <property type="term" value="F:kinase activity"/>
    <property type="evidence" value="ECO:0007669"/>
    <property type="project" value="UniProtKB-UniRule"/>
</dbReference>
<keyword evidence="7" id="KW-0547">Nucleotide-binding</keyword>
<evidence type="ECO:0000256" key="8">
    <source>
        <dbReference type="ARBA" id="ARBA00022777"/>
    </source>
</evidence>
<dbReference type="InterPro" id="IPR036637">
    <property type="entry name" value="Phosphohistidine_dom_sf"/>
</dbReference>
<gene>
    <name evidence="19" type="ORF">JF922_17925</name>
</gene>
<evidence type="ECO:0000259" key="18">
    <source>
        <dbReference type="Pfam" id="PF02896"/>
    </source>
</evidence>